<dbReference type="Proteomes" id="UP000006038">
    <property type="component" value="Chromosome 9"/>
</dbReference>
<evidence type="ECO:0000313" key="2">
    <source>
        <dbReference type="Proteomes" id="UP000006038"/>
    </source>
</evidence>
<dbReference type="HOGENOM" id="CLU_1663468_0_0_1"/>
<reference evidence="1" key="2">
    <citation type="submission" date="2013-04" db="UniProtKB">
        <authorList>
            <consortium name="EnsemblPlants"/>
        </authorList>
    </citation>
    <scope>IDENTIFICATION</scope>
</reference>
<evidence type="ECO:0000313" key="1">
    <source>
        <dbReference type="EnsemblPlants" id="OB09G22670.1"/>
    </source>
</evidence>
<keyword evidence="2" id="KW-1185">Reference proteome</keyword>
<dbReference type="EnsemblPlants" id="OB09G22670.1">
    <property type="protein sequence ID" value="OB09G22670.1"/>
    <property type="gene ID" value="OB09G22670"/>
</dbReference>
<reference evidence="1" key="1">
    <citation type="journal article" date="2013" name="Nat. Commun.">
        <title>Whole-genome sequencing of Oryza brachyantha reveals mechanisms underlying Oryza genome evolution.</title>
        <authorList>
            <person name="Chen J."/>
            <person name="Huang Q."/>
            <person name="Gao D."/>
            <person name="Wang J."/>
            <person name="Lang Y."/>
            <person name="Liu T."/>
            <person name="Li B."/>
            <person name="Bai Z."/>
            <person name="Luis Goicoechea J."/>
            <person name="Liang C."/>
            <person name="Chen C."/>
            <person name="Zhang W."/>
            <person name="Sun S."/>
            <person name="Liao Y."/>
            <person name="Zhang X."/>
            <person name="Yang L."/>
            <person name="Song C."/>
            <person name="Wang M."/>
            <person name="Shi J."/>
            <person name="Liu G."/>
            <person name="Liu J."/>
            <person name="Zhou H."/>
            <person name="Zhou W."/>
            <person name="Yu Q."/>
            <person name="An N."/>
            <person name="Chen Y."/>
            <person name="Cai Q."/>
            <person name="Wang B."/>
            <person name="Liu B."/>
            <person name="Min J."/>
            <person name="Huang Y."/>
            <person name="Wu H."/>
            <person name="Li Z."/>
            <person name="Zhang Y."/>
            <person name="Yin Y."/>
            <person name="Song W."/>
            <person name="Jiang J."/>
            <person name="Jackson S.A."/>
            <person name="Wing R.A."/>
            <person name="Wang J."/>
            <person name="Chen M."/>
        </authorList>
    </citation>
    <scope>NUCLEOTIDE SEQUENCE [LARGE SCALE GENOMIC DNA]</scope>
    <source>
        <strain evidence="1">cv. IRGC 101232</strain>
    </source>
</reference>
<dbReference type="AlphaFoldDB" id="J3MZ38"/>
<name>J3MZ38_ORYBR</name>
<dbReference type="Gramene" id="OB09G22670.1">
    <property type="protein sequence ID" value="OB09G22670.1"/>
    <property type="gene ID" value="OB09G22670"/>
</dbReference>
<sequence>MISEEQKNSITQIDAQVDGSEELRATEGEHLGFEERFDITGGRIGGGAQLDNNVIRANGAEHPLDVNDGPLGDVRRHEDQMSSGLTMYGGRHAGTARTGAEACAPARRTRPASSLWQSRGRLRVAQHGLPVVEARRWQRERRPERRRGGWAPYHGWLNW</sequence>
<proteinExistence type="predicted"/>
<organism evidence="1">
    <name type="scientific">Oryza brachyantha</name>
    <name type="common">malo sina</name>
    <dbReference type="NCBI Taxonomy" id="4533"/>
    <lineage>
        <taxon>Eukaryota</taxon>
        <taxon>Viridiplantae</taxon>
        <taxon>Streptophyta</taxon>
        <taxon>Embryophyta</taxon>
        <taxon>Tracheophyta</taxon>
        <taxon>Spermatophyta</taxon>
        <taxon>Magnoliopsida</taxon>
        <taxon>Liliopsida</taxon>
        <taxon>Poales</taxon>
        <taxon>Poaceae</taxon>
        <taxon>BOP clade</taxon>
        <taxon>Oryzoideae</taxon>
        <taxon>Oryzeae</taxon>
        <taxon>Oryzinae</taxon>
        <taxon>Oryza</taxon>
    </lineage>
</organism>
<accession>J3MZ38</accession>
<protein>
    <submittedName>
        <fullName evidence="1">Uncharacterized protein</fullName>
    </submittedName>
</protein>